<gene>
    <name evidence="1" type="ORF">AW09_001926</name>
</gene>
<dbReference type="EMBL" id="JDVG02000326">
    <property type="protein sequence ID" value="KFB72856.1"/>
    <property type="molecule type" value="Genomic_DNA"/>
</dbReference>
<name>A0A080LW36_9PROT</name>
<accession>A0A080LW36</accession>
<sequence>MISRFGLDCSRAALQDKVLEPTLGSQIESECSPGRIAFDAGFGGQCKRFLGSQRGFGDDLQAAKTQPQVGQAVQ</sequence>
<proteinExistence type="predicted"/>
<evidence type="ECO:0000313" key="2">
    <source>
        <dbReference type="Proteomes" id="UP000020077"/>
    </source>
</evidence>
<dbReference type="AlphaFoldDB" id="A0A080LW36"/>
<comment type="caution">
    <text evidence="1">The sequence shown here is derived from an EMBL/GenBank/DDBJ whole genome shotgun (WGS) entry which is preliminary data.</text>
</comment>
<protein>
    <submittedName>
        <fullName evidence="1">Uncharacterized protein</fullName>
    </submittedName>
</protein>
<organism evidence="1 2">
    <name type="scientific">Candidatus Accumulibacter phosphatis</name>
    <dbReference type="NCBI Taxonomy" id="327160"/>
    <lineage>
        <taxon>Bacteria</taxon>
        <taxon>Pseudomonadati</taxon>
        <taxon>Pseudomonadota</taxon>
        <taxon>Betaproteobacteria</taxon>
        <taxon>Candidatus Accumulibacter</taxon>
    </lineage>
</organism>
<reference evidence="1 2" key="1">
    <citation type="submission" date="2014-02" db="EMBL/GenBank/DDBJ databases">
        <title>Expanding our view of genomic diversity in Candidatus Accumulibacter clades.</title>
        <authorList>
            <person name="Skennerton C.T."/>
            <person name="Barr J.J."/>
            <person name="Slater F.R."/>
            <person name="Bond P.L."/>
            <person name="Tyson G.W."/>
        </authorList>
    </citation>
    <scope>NUCLEOTIDE SEQUENCE [LARGE SCALE GENOMIC DNA]</scope>
    <source>
        <strain evidence="2">BA-91</strain>
    </source>
</reference>
<dbReference type="Proteomes" id="UP000020077">
    <property type="component" value="Unassembled WGS sequence"/>
</dbReference>
<evidence type="ECO:0000313" key="1">
    <source>
        <dbReference type="EMBL" id="KFB72856.1"/>
    </source>
</evidence>